<dbReference type="InterPro" id="IPR010255">
    <property type="entry name" value="Haem_peroxidase_sf"/>
</dbReference>
<keyword evidence="3" id="KW-0325">Glycoprotein</keyword>
<dbReference type="KEGG" id="knv:Pan216_21490"/>
<feature type="compositionally biased region" description="Basic and acidic residues" evidence="4">
    <location>
        <begin position="701"/>
        <end position="719"/>
    </location>
</feature>
<dbReference type="SUPFAM" id="SSF48113">
    <property type="entry name" value="Heme-dependent peroxidases"/>
    <property type="match status" value="1"/>
</dbReference>
<dbReference type="GO" id="GO:0005576">
    <property type="term" value="C:extracellular region"/>
    <property type="evidence" value="ECO:0007669"/>
    <property type="project" value="UniProtKB-SubCell"/>
</dbReference>
<dbReference type="Pfam" id="PF03098">
    <property type="entry name" value="An_peroxidase"/>
    <property type="match status" value="1"/>
</dbReference>
<feature type="region of interest" description="Disordered" evidence="4">
    <location>
        <begin position="695"/>
        <end position="764"/>
    </location>
</feature>
<dbReference type="Gene3D" id="1.10.640.10">
    <property type="entry name" value="Haem peroxidase domain superfamily, animal type"/>
    <property type="match status" value="1"/>
</dbReference>
<sequence>MSMRFSPQRRIRSLVAPKSRLISCEPLEDRFVLTTGTVSAAEVLGMTDALLSADLFAEYRTIDGTGNNLSNPDWGSTGIQLIRISDAEYADGVSEPAGEDRVSAREISNAVASQETSIVNDRYLTDFIWQWGQFIDHDIDLTGGGELEEEFNIDVPAGDFFFDPTGTGEQVIELTRSIFDTSTGTDSSNPREQINEITALIDGSMVYGSDEETAAALRSFEGGKLRVTESENGDLLPIGESGSFEAGDVRANEQIALTSMHTLFVREHNWWADQLAAEHPEWTDEELYQQARSIVVAEIQSITYNEFLPALLGYDAIDDYEGYDPSVDPSIANEFSTAAYRIGHTMLSPELQRLNNDGTEAEEGSIALQNAFFTPSEVIDNGIDSLLLGLASQQAQEIDNQVIDDVRNFLFGPPGAGGFDLASLNIQRGRDHGLADYNQMREDYGLERVTSFADISSDPNVQANLASVYDSVDDIDAWVGMLAEDHLPGSSMGELASTVISDQFERIRDGDRFYYENVFSGEALAEIESTKLSDIIKRNTSITNIQDNVFYDSSVLYYKADGNTSAEMTVVIDETEVRIIDQRTGQVLESRAIEDVSQVHLVGTDLEQNRFTIDTSQAEMTLPGGIVIAGTEGERDVVTVRGSRDVDEVVIDSGVLTINGEVVQMSDVDVLRLGVQNQDNVEIVDADGVEVVTINQRRPGGGRDDGRDGGRDRDGRDGRGGGGPGGPGAQVADNNDGGGRRDRNGGGGQQDPRAVDMFFEGMMG</sequence>
<keyword evidence="6" id="KW-1185">Reference proteome</keyword>
<evidence type="ECO:0000256" key="3">
    <source>
        <dbReference type="ARBA" id="ARBA00023180"/>
    </source>
</evidence>
<dbReference type="PROSITE" id="PS50292">
    <property type="entry name" value="PEROXIDASE_3"/>
    <property type="match status" value="1"/>
</dbReference>
<dbReference type="RefSeq" id="WP_419193484.1">
    <property type="nucleotide sequence ID" value="NZ_CP036279.1"/>
</dbReference>
<dbReference type="PANTHER" id="PTHR11475:SF4">
    <property type="entry name" value="CHORION PEROXIDASE"/>
    <property type="match status" value="1"/>
</dbReference>
<keyword evidence="5" id="KW-0575">Peroxidase</keyword>
<comment type="subcellular location">
    <subcellularLocation>
        <location evidence="1">Secreted</location>
    </subcellularLocation>
</comment>
<dbReference type="EMBL" id="CP036279">
    <property type="protein sequence ID" value="QDU61294.1"/>
    <property type="molecule type" value="Genomic_DNA"/>
</dbReference>
<dbReference type="Proteomes" id="UP000317093">
    <property type="component" value="Chromosome"/>
</dbReference>
<dbReference type="InterPro" id="IPR019791">
    <property type="entry name" value="Haem_peroxidase_animal"/>
</dbReference>
<organism evidence="5 6">
    <name type="scientific">Kolteria novifilia</name>
    <dbReference type="NCBI Taxonomy" id="2527975"/>
    <lineage>
        <taxon>Bacteria</taxon>
        <taxon>Pseudomonadati</taxon>
        <taxon>Planctomycetota</taxon>
        <taxon>Planctomycetia</taxon>
        <taxon>Kolteriales</taxon>
        <taxon>Kolteriaceae</taxon>
        <taxon>Kolteria</taxon>
    </lineage>
</organism>
<evidence type="ECO:0000313" key="6">
    <source>
        <dbReference type="Proteomes" id="UP000317093"/>
    </source>
</evidence>
<dbReference type="GO" id="GO:0006979">
    <property type="term" value="P:response to oxidative stress"/>
    <property type="evidence" value="ECO:0007669"/>
    <property type="project" value="InterPro"/>
</dbReference>
<evidence type="ECO:0000313" key="5">
    <source>
        <dbReference type="EMBL" id="QDU61294.1"/>
    </source>
</evidence>
<dbReference type="PANTHER" id="PTHR11475">
    <property type="entry name" value="OXIDASE/PEROXIDASE"/>
    <property type="match status" value="1"/>
</dbReference>
<keyword evidence="2" id="KW-0964">Secreted</keyword>
<gene>
    <name evidence="5" type="ORF">Pan216_21490</name>
</gene>
<protein>
    <submittedName>
        <fullName evidence="5">Peroxidase</fullName>
    </submittedName>
</protein>
<keyword evidence="5" id="KW-0560">Oxidoreductase</keyword>
<accession>A0A518B2Y0</accession>
<evidence type="ECO:0000256" key="1">
    <source>
        <dbReference type="ARBA" id="ARBA00004613"/>
    </source>
</evidence>
<reference evidence="5 6" key="1">
    <citation type="submission" date="2019-02" db="EMBL/GenBank/DDBJ databases">
        <title>Deep-cultivation of Planctomycetes and their phenomic and genomic characterization uncovers novel biology.</title>
        <authorList>
            <person name="Wiegand S."/>
            <person name="Jogler M."/>
            <person name="Boedeker C."/>
            <person name="Pinto D."/>
            <person name="Vollmers J."/>
            <person name="Rivas-Marin E."/>
            <person name="Kohn T."/>
            <person name="Peeters S.H."/>
            <person name="Heuer A."/>
            <person name="Rast P."/>
            <person name="Oberbeckmann S."/>
            <person name="Bunk B."/>
            <person name="Jeske O."/>
            <person name="Meyerdierks A."/>
            <person name="Storesund J.E."/>
            <person name="Kallscheuer N."/>
            <person name="Luecker S."/>
            <person name="Lage O.M."/>
            <person name="Pohl T."/>
            <person name="Merkel B.J."/>
            <person name="Hornburger P."/>
            <person name="Mueller R.-W."/>
            <person name="Bruemmer F."/>
            <person name="Labrenz M."/>
            <person name="Spormann A.M."/>
            <person name="Op den Camp H."/>
            <person name="Overmann J."/>
            <person name="Amann R."/>
            <person name="Jetten M.S.M."/>
            <person name="Mascher T."/>
            <person name="Medema M.H."/>
            <person name="Devos D.P."/>
            <person name="Kaster A.-K."/>
            <person name="Ovreas L."/>
            <person name="Rohde M."/>
            <person name="Galperin M.Y."/>
            <person name="Jogler C."/>
        </authorList>
    </citation>
    <scope>NUCLEOTIDE SEQUENCE [LARGE SCALE GENOMIC DNA]</scope>
    <source>
        <strain evidence="5 6">Pan216</strain>
    </source>
</reference>
<name>A0A518B2Y0_9BACT</name>
<dbReference type="GO" id="GO:0004601">
    <property type="term" value="F:peroxidase activity"/>
    <property type="evidence" value="ECO:0007669"/>
    <property type="project" value="UniProtKB-KW"/>
</dbReference>
<evidence type="ECO:0000256" key="2">
    <source>
        <dbReference type="ARBA" id="ARBA00022525"/>
    </source>
</evidence>
<evidence type="ECO:0000256" key="4">
    <source>
        <dbReference type="SAM" id="MobiDB-lite"/>
    </source>
</evidence>
<dbReference type="CDD" id="cd09822">
    <property type="entry name" value="peroxinectin_like_bacterial"/>
    <property type="match status" value="1"/>
</dbReference>
<dbReference type="PRINTS" id="PR00457">
    <property type="entry name" value="ANPEROXIDASE"/>
</dbReference>
<dbReference type="AlphaFoldDB" id="A0A518B2Y0"/>
<proteinExistence type="predicted"/>
<dbReference type="InterPro" id="IPR037120">
    <property type="entry name" value="Haem_peroxidase_sf_animal"/>
</dbReference>
<dbReference type="GO" id="GO:0020037">
    <property type="term" value="F:heme binding"/>
    <property type="evidence" value="ECO:0007669"/>
    <property type="project" value="InterPro"/>
</dbReference>